<dbReference type="PANTHER" id="PTHR37329">
    <property type="entry name" value="KINETOCHORE PROTEIN SOS7"/>
    <property type="match status" value="1"/>
</dbReference>
<name>A0A1U7LJ90_NEOID</name>
<gene>
    <name evidence="3" type="ORF">NEOLI_002468</name>
</gene>
<dbReference type="EMBL" id="LXFE01002965">
    <property type="protein sequence ID" value="OLL22663.1"/>
    <property type="molecule type" value="Genomic_DNA"/>
</dbReference>
<proteinExistence type="predicted"/>
<dbReference type="GO" id="GO:0000776">
    <property type="term" value="C:kinetochore"/>
    <property type="evidence" value="ECO:0007669"/>
    <property type="project" value="InterPro"/>
</dbReference>
<dbReference type="STRING" id="1198029.A0A1U7LJ90"/>
<reference evidence="3 4" key="1">
    <citation type="submission" date="2016-04" db="EMBL/GenBank/DDBJ databases">
        <title>Evolutionary innovation and constraint leading to complex multicellularity in the Ascomycota.</title>
        <authorList>
            <person name="Cisse O."/>
            <person name="Nguyen A."/>
            <person name="Hewitt D.A."/>
            <person name="Jedd G."/>
            <person name="Stajich J.E."/>
        </authorList>
    </citation>
    <scope>NUCLEOTIDE SEQUENCE [LARGE SCALE GENOMIC DNA]</scope>
    <source>
        <strain evidence="3 4">DAH-3</strain>
    </source>
</reference>
<feature type="compositionally biased region" description="Polar residues" evidence="1">
    <location>
        <begin position="83"/>
        <end position="109"/>
    </location>
</feature>
<dbReference type="Proteomes" id="UP000186594">
    <property type="component" value="Unassembled WGS sequence"/>
</dbReference>
<dbReference type="PANTHER" id="PTHR37329:SF1">
    <property type="entry name" value="KINETOCHORE PROTEIN SOS7"/>
    <property type="match status" value="1"/>
</dbReference>
<organism evidence="3 4">
    <name type="scientific">Neolecta irregularis (strain DAH-3)</name>
    <dbReference type="NCBI Taxonomy" id="1198029"/>
    <lineage>
        <taxon>Eukaryota</taxon>
        <taxon>Fungi</taxon>
        <taxon>Dikarya</taxon>
        <taxon>Ascomycota</taxon>
        <taxon>Taphrinomycotina</taxon>
        <taxon>Neolectales</taxon>
        <taxon>Neolectaceae</taxon>
        <taxon>Neolecta</taxon>
    </lineage>
</organism>
<comment type="caution">
    <text evidence="3">The sequence shown here is derived from an EMBL/GenBank/DDBJ whole genome shotgun (WGS) entry which is preliminary data.</text>
</comment>
<dbReference type="GO" id="GO:0034501">
    <property type="term" value="P:protein localization to kinetochore"/>
    <property type="evidence" value="ECO:0007669"/>
    <property type="project" value="InterPro"/>
</dbReference>
<dbReference type="AlphaFoldDB" id="A0A1U7LJ90"/>
<dbReference type="Pfam" id="PF20882">
    <property type="entry name" value="Sos7"/>
    <property type="match status" value="1"/>
</dbReference>
<sequence>MDERQAFVLDIVRKTASSDILCGPSVIGDVDVRFIFHSRQQTSSDMAKQFDVKQANTIRRTLDSFASTRLSLHRYREEFGRKTAQTHTGSTAVSDATRTSETTTIQSDLPNPLGVEADLNHFKELFSKLKFSYLEQETKEKYLKALLEDPPQFVDQTGINEHGVHAIRITQGLW</sequence>
<protein>
    <submittedName>
        <fullName evidence="3">Kinetochore protein Sos7</fullName>
    </submittedName>
</protein>
<dbReference type="InterPro" id="IPR048781">
    <property type="entry name" value="Sos7_CC"/>
</dbReference>
<feature type="region of interest" description="Disordered" evidence="1">
    <location>
        <begin position="81"/>
        <end position="109"/>
    </location>
</feature>
<evidence type="ECO:0000313" key="3">
    <source>
        <dbReference type="EMBL" id="OLL22663.1"/>
    </source>
</evidence>
<dbReference type="InterPro" id="IPR037475">
    <property type="entry name" value="Sos7"/>
</dbReference>
<dbReference type="OrthoDB" id="18959at2759"/>
<keyword evidence="4" id="KW-1185">Reference proteome</keyword>
<evidence type="ECO:0000259" key="2">
    <source>
        <dbReference type="Pfam" id="PF20882"/>
    </source>
</evidence>
<dbReference type="GO" id="GO:0051315">
    <property type="term" value="P:attachment of mitotic spindle microtubules to kinetochore"/>
    <property type="evidence" value="ECO:0007669"/>
    <property type="project" value="TreeGrafter"/>
</dbReference>
<feature type="domain" description="Kinetochore protein Sos7 coiled-coil" evidence="2">
    <location>
        <begin position="124"/>
        <end position="161"/>
    </location>
</feature>
<accession>A0A1U7LJ90</accession>
<evidence type="ECO:0000313" key="4">
    <source>
        <dbReference type="Proteomes" id="UP000186594"/>
    </source>
</evidence>
<evidence type="ECO:0000256" key="1">
    <source>
        <dbReference type="SAM" id="MobiDB-lite"/>
    </source>
</evidence>